<accession>A0A9X8D6D9</accession>
<name>A0A9X8D6D9_9BURK</name>
<comment type="caution">
    <text evidence="2">The sequence shown here is derived from an EMBL/GenBank/DDBJ whole genome shotgun (WGS) entry which is preliminary data.</text>
</comment>
<dbReference type="InterPro" id="IPR024973">
    <property type="entry name" value="ESPR"/>
</dbReference>
<dbReference type="EMBL" id="QXMN01000009">
    <property type="protein sequence ID" value="RIX81750.1"/>
    <property type="molecule type" value="Genomic_DNA"/>
</dbReference>
<evidence type="ECO:0000313" key="3">
    <source>
        <dbReference type="Proteomes" id="UP000265619"/>
    </source>
</evidence>
<reference evidence="2 3" key="1">
    <citation type="submission" date="2018-09" db="EMBL/GenBank/DDBJ databases">
        <title>Acidovorax cavernicola nov. sp. isolated from Gruta de las Maravillas (Aracena, Spain).</title>
        <authorList>
            <person name="Jurado V."/>
            <person name="Gutierrez-Patricio S."/>
            <person name="Gonzalez-Pimentel J.L."/>
            <person name="Miller A.Z."/>
            <person name="Laiz L."/>
            <person name="Saiz-Jimenez C."/>
        </authorList>
    </citation>
    <scope>NUCLEOTIDE SEQUENCE [LARGE SCALE GENOMIC DNA]</scope>
    <source>
        <strain evidence="2 3">1011MAR4D40.2</strain>
    </source>
</reference>
<keyword evidence="3" id="KW-1185">Reference proteome</keyword>
<proteinExistence type="predicted"/>
<evidence type="ECO:0000259" key="1">
    <source>
        <dbReference type="Pfam" id="PF13018"/>
    </source>
</evidence>
<feature type="non-terminal residue" evidence="2">
    <location>
        <position position="53"/>
    </location>
</feature>
<dbReference type="AlphaFoldDB" id="A0A9X8D6D9"/>
<sequence>MNKAHRSLWNSSLGAWVAAPETARASGKSGAGSTVRTVLLAAGLTVSGAAVLA</sequence>
<gene>
    <name evidence="2" type="ORF">D3H34_10630</name>
</gene>
<dbReference type="Proteomes" id="UP000265619">
    <property type="component" value="Unassembled WGS sequence"/>
</dbReference>
<feature type="domain" description="ESPR" evidence="1">
    <location>
        <begin position="1"/>
        <end position="48"/>
    </location>
</feature>
<organism evidence="2 3">
    <name type="scientific">Acidovorax cavernicola</name>
    <dbReference type="NCBI Taxonomy" id="1675792"/>
    <lineage>
        <taxon>Bacteria</taxon>
        <taxon>Pseudomonadati</taxon>
        <taxon>Pseudomonadota</taxon>
        <taxon>Betaproteobacteria</taxon>
        <taxon>Burkholderiales</taxon>
        <taxon>Comamonadaceae</taxon>
        <taxon>Acidovorax</taxon>
    </lineage>
</organism>
<dbReference type="Pfam" id="PF13018">
    <property type="entry name" value="ESPR"/>
    <property type="match status" value="1"/>
</dbReference>
<protein>
    <recommendedName>
        <fullName evidence="1">ESPR domain-containing protein</fullName>
    </recommendedName>
</protein>
<evidence type="ECO:0000313" key="2">
    <source>
        <dbReference type="EMBL" id="RIX81750.1"/>
    </source>
</evidence>
<dbReference type="RefSeq" id="WP_205736709.1">
    <property type="nucleotide sequence ID" value="NZ_QXMN01000009.1"/>
</dbReference>